<evidence type="ECO:0000313" key="2">
    <source>
        <dbReference type="Proteomes" id="UP000075324"/>
    </source>
</evidence>
<accession>A0A150MUY3</accession>
<protein>
    <submittedName>
        <fullName evidence="1">Uncharacterized protein</fullName>
    </submittedName>
</protein>
<comment type="caution">
    <text evidence="1">The sequence shown here is derived from an EMBL/GenBank/DDBJ whole genome shotgun (WGS) entry which is preliminary data.</text>
</comment>
<sequence>MKIHWLLQRFLEQELQSHFKRWTQHVMVTVTAVVSFTLVAVQ</sequence>
<proteinExistence type="predicted"/>
<organism evidence="1 2">
    <name type="scientific">Parageobacillus toebii</name>
    <dbReference type="NCBI Taxonomy" id="153151"/>
    <lineage>
        <taxon>Bacteria</taxon>
        <taxon>Bacillati</taxon>
        <taxon>Bacillota</taxon>
        <taxon>Bacilli</taxon>
        <taxon>Bacillales</taxon>
        <taxon>Anoxybacillaceae</taxon>
        <taxon>Parageobacillus</taxon>
    </lineage>
</organism>
<reference evidence="1 2" key="1">
    <citation type="submission" date="2016-01" db="EMBL/GenBank/DDBJ databases">
        <title>Draft Genome Sequences of Seven Thermophilic Sporeformers Isolated from Foods.</title>
        <authorList>
            <person name="Berendsen E.M."/>
            <person name="Wells-Bennik M.H."/>
            <person name="Krawcyk A.O."/>
            <person name="De Jong A."/>
            <person name="Holsappel S."/>
            <person name="Eijlander R.T."/>
            <person name="Kuipers O.P."/>
        </authorList>
    </citation>
    <scope>NUCLEOTIDE SEQUENCE [LARGE SCALE GENOMIC DNA]</scope>
    <source>
        <strain evidence="1 2">B4110</strain>
    </source>
</reference>
<evidence type="ECO:0000313" key="1">
    <source>
        <dbReference type="EMBL" id="KYD28189.1"/>
    </source>
</evidence>
<gene>
    <name evidence="1" type="ORF">B4110_3732</name>
</gene>
<dbReference type="EMBL" id="LQYW01000083">
    <property type="protein sequence ID" value="KYD28189.1"/>
    <property type="molecule type" value="Genomic_DNA"/>
</dbReference>
<dbReference type="AlphaFoldDB" id="A0A150MUY3"/>
<dbReference type="Proteomes" id="UP000075324">
    <property type="component" value="Unassembled WGS sequence"/>
</dbReference>
<name>A0A150MUY3_9BACL</name>